<feature type="compositionally biased region" description="Polar residues" evidence="1">
    <location>
        <begin position="165"/>
        <end position="174"/>
    </location>
</feature>
<dbReference type="PANTHER" id="PTHR34952:SF2">
    <property type="entry name" value="OS05G0113500 PROTEIN"/>
    <property type="match status" value="1"/>
</dbReference>
<dbReference type="Proteomes" id="UP001227230">
    <property type="component" value="Chromosome 8"/>
</dbReference>
<feature type="compositionally biased region" description="Basic residues" evidence="1">
    <location>
        <begin position="261"/>
        <end position="274"/>
    </location>
</feature>
<proteinExistence type="predicted"/>
<evidence type="ECO:0000313" key="3">
    <source>
        <dbReference type="Proteomes" id="UP001227230"/>
    </source>
</evidence>
<dbReference type="PANTHER" id="PTHR34952">
    <property type="entry name" value="OS05G0113500 PROTEIN"/>
    <property type="match status" value="1"/>
</dbReference>
<reference evidence="2 3" key="1">
    <citation type="journal article" date="2023" name="Hortic Res">
        <title>The complete reference genome for grapevine (Vitis vinifera L.) genetics and breeding.</title>
        <authorList>
            <person name="Shi X."/>
            <person name="Cao S."/>
            <person name="Wang X."/>
            <person name="Huang S."/>
            <person name="Wang Y."/>
            <person name="Liu Z."/>
            <person name="Liu W."/>
            <person name="Leng X."/>
            <person name="Peng Y."/>
            <person name="Wang N."/>
            <person name="Wang Y."/>
            <person name="Ma Z."/>
            <person name="Xu X."/>
            <person name="Zhang F."/>
            <person name="Xue H."/>
            <person name="Zhong H."/>
            <person name="Wang Y."/>
            <person name="Zhang K."/>
            <person name="Velt A."/>
            <person name="Avia K."/>
            <person name="Holtgrawe D."/>
            <person name="Grimplet J."/>
            <person name="Matus J.T."/>
            <person name="Ware D."/>
            <person name="Wu X."/>
            <person name="Wang H."/>
            <person name="Liu C."/>
            <person name="Fang Y."/>
            <person name="Rustenholz C."/>
            <person name="Cheng Z."/>
            <person name="Xiao H."/>
            <person name="Zhou Y."/>
        </authorList>
    </citation>
    <scope>NUCLEOTIDE SEQUENCE [LARGE SCALE GENOMIC DNA]</scope>
    <source>
        <strain evidence="3">cv. Pinot noir / PN40024</strain>
        <tissue evidence="2">Leaf</tissue>
    </source>
</reference>
<dbReference type="EMBL" id="CP126655">
    <property type="protein sequence ID" value="WJZ93274.1"/>
    <property type="molecule type" value="Genomic_DNA"/>
</dbReference>
<sequence length="350" mass="38649">MPSVPIKLLLRPMIPSVMSFHGGSCSHRLKRLEKGDRRGDFDCRNISSVPSSCGFSQMDNCFPSGELVSQDSDCFIDLQQTHIHKMQGYCNNTEDVLEDYLQNSFSQFLHIQDVKELANSCIEQSGMDVISSTEAENICGELKVRQTESPTRSYQKSFCKCATFPSSGKTSLAGSSGEEDGNPDATLQENYSLKSLSPDISRTASLPTPLKLVSAMKGSRDKEGIPLKKLNVTWAPDVYDPPPTIVSHTVRNCKKQQQSKNNRKNGKHKQKGKAARGSNGKDKKQLRKIVGSGDRGFRSFEVRDKLIASNFIDSSRELEDFEVGSPDGYCGSSFLRKSVAKVHFSVAEAT</sequence>
<evidence type="ECO:0000313" key="2">
    <source>
        <dbReference type="EMBL" id="WJZ93274.1"/>
    </source>
</evidence>
<keyword evidence="3" id="KW-1185">Reference proteome</keyword>
<accession>A0ABY9CDE5</accession>
<name>A0ABY9CDE5_VITVI</name>
<evidence type="ECO:0000256" key="1">
    <source>
        <dbReference type="SAM" id="MobiDB-lite"/>
    </source>
</evidence>
<protein>
    <submittedName>
        <fullName evidence="2">Uncharacterized protein</fullName>
    </submittedName>
</protein>
<gene>
    <name evidence="2" type="ORF">VitviT2T_012227</name>
</gene>
<feature type="region of interest" description="Disordered" evidence="1">
    <location>
        <begin position="165"/>
        <end position="186"/>
    </location>
</feature>
<organism evidence="2 3">
    <name type="scientific">Vitis vinifera</name>
    <name type="common">Grape</name>
    <dbReference type="NCBI Taxonomy" id="29760"/>
    <lineage>
        <taxon>Eukaryota</taxon>
        <taxon>Viridiplantae</taxon>
        <taxon>Streptophyta</taxon>
        <taxon>Embryophyta</taxon>
        <taxon>Tracheophyta</taxon>
        <taxon>Spermatophyta</taxon>
        <taxon>Magnoliopsida</taxon>
        <taxon>eudicotyledons</taxon>
        <taxon>Gunneridae</taxon>
        <taxon>Pentapetalae</taxon>
        <taxon>rosids</taxon>
        <taxon>Vitales</taxon>
        <taxon>Vitaceae</taxon>
        <taxon>Viteae</taxon>
        <taxon>Vitis</taxon>
    </lineage>
</organism>
<feature type="region of interest" description="Disordered" evidence="1">
    <location>
        <begin position="241"/>
        <end position="286"/>
    </location>
</feature>